<dbReference type="InterPro" id="IPR029058">
    <property type="entry name" value="AB_hydrolase_fold"/>
</dbReference>
<evidence type="ECO:0000259" key="1">
    <source>
        <dbReference type="Pfam" id="PF20591"/>
    </source>
</evidence>
<reference evidence="2 3" key="1">
    <citation type="submission" date="2020-03" db="EMBL/GenBank/DDBJ databases">
        <title>Soil Listeria distribution.</title>
        <authorList>
            <person name="Liao J."/>
            <person name="Wiedmann M."/>
        </authorList>
    </citation>
    <scope>NUCLEOTIDE SEQUENCE [LARGE SCALE GENOMIC DNA]</scope>
    <source>
        <strain evidence="2 3">FSL L7-1645</strain>
    </source>
</reference>
<organism evidence="2 3">
    <name type="scientific">Listeria fleischmannii</name>
    <dbReference type="NCBI Taxonomy" id="1069827"/>
    <lineage>
        <taxon>Bacteria</taxon>
        <taxon>Bacillati</taxon>
        <taxon>Bacillota</taxon>
        <taxon>Bacilli</taxon>
        <taxon>Bacillales</taxon>
        <taxon>Listeriaceae</taxon>
        <taxon>Listeria</taxon>
    </lineage>
</organism>
<feature type="domain" description="DUF6792" evidence="1">
    <location>
        <begin position="68"/>
        <end position="168"/>
    </location>
</feature>
<protein>
    <recommendedName>
        <fullName evidence="1">DUF6792 domain-containing protein</fullName>
    </recommendedName>
</protein>
<dbReference type="InterPro" id="IPR046742">
    <property type="entry name" value="DUF6792"/>
</dbReference>
<name>A0A841YIL1_9LIST</name>
<dbReference type="EMBL" id="JAARPY010000020">
    <property type="protein sequence ID" value="MBC1399934.1"/>
    <property type="molecule type" value="Genomic_DNA"/>
</dbReference>
<dbReference type="Pfam" id="PF20591">
    <property type="entry name" value="DUF6792"/>
    <property type="match status" value="1"/>
</dbReference>
<dbReference type="SUPFAM" id="SSF53474">
    <property type="entry name" value="alpha/beta-Hydrolases"/>
    <property type="match status" value="1"/>
</dbReference>
<evidence type="ECO:0000313" key="2">
    <source>
        <dbReference type="EMBL" id="MBC1399934.1"/>
    </source>
</evidence>
<dbReference type="Gene3D" id="3.40.50.1820">
    <property type="entry name" value="alpha/beta hydrolase"/>
    <property type="match status" value="1"/>
</dbReference>
<dbReference type="AlphaFoldDB" id="A0A841YIL1"/>
<gene>
    <name evidence="2" type="ORF">HB844_13805</name>
</gene>
<accession>A0A841YIL1</accession>
<comment type="caution">
    <text evidence="2">The sequence shown here is derived from an EMBL/GenBank/DDBJ whole genome shotgun (WGS) entry which is preliminary data.</text>
</comment>
<dbReference type="Proteomes" id="UP000571128">
    <property type="component" value="Unassembled WGS sequence"/>
</dbReference>
<evidence type="ECO:0000313" key="3">
    <source>
        <dbReference type="Proteomes" id="UP000571128"/>
    </source>
</evidence>
<dbReference type="RefSeq" id="WP_185363570.1">
    <property type="nucleotide sequence ID" value="NZ_JAARPY010000020.1"/>
</dbReference>
<sequence>MSKIELKDNQYWSLAKGAYSDYSVGSVIRDISGKRWRVILKENTKNGYQGYAVVPANDFIEDKTGNIFSGKNQKYDNVVILSRGTEPTKFDHDLVTDAQYVVMGKDKNKKPNQFKDAEHFYQVVQKRFSPQNTYVTGHSLGGAISLDLAAEYQAKGVTFAAPNIYQILSPEAKKRVDNGSTENLIIDYTHEGEQIGLWSQYGAPFIGKQFRTTGKGHGIETFIPYFSATGSAELLIQPEAIQQEATKLKNIAVNFDTVVEAIQEMERTQEEEIRRIISDARAMISSGELGLLDEYDIEEELREMATQKHGGQYYFYDVALSEELQQKMKDKQKSWLEFGDAIGYAGYKFQERDAELGDMLGGPLDDYSPYPKKE</sequence>
<proteinExistence type="predicted"/>